<dbReference type="Pfam" id="PF02518">
    <property type="entry name" value="HATPase_c"/>
    <property type="match status" value="1"/>
</dbReference>
<dbReference type="Gene3D" id="3.30.565.10">
    <property type="entry name" value="Histidine kinase-like ATPase, C-terminal domain"/>
    <property type="match status" value="1"/>
</dbReference>
<accession>A0AAX1SE60</accession>
<dbReference type="EMBL" id="JAKNGE010000059">
    <property type="protein sequence ID" value="MCG4749316.1"/>
    <property type="molecule type" value="Genomic_DNA"/>
</dbReference>
<dbReference type="GeneID" id="97203762"/>
<evidence type="ECO:0000256" key="3">
    <source>
        <dbReference type="ARBA" id="ARBA00012438"/>
    </source>
</evidence>
<dbReference type="InterPro" id="IPR003594">
    <property type="entry name" value="HATPase_dom"/>
</dbReference>
<dbReference type="InterPro" id="IPR003661">
    <property type="entry name" value="HisK_dim/P_dom"/>
</dbReference>
<evidence type="ECO:0000256" key="16">
    <source>
        <dbReference type="SAM" id="Phobius"/>
    </source>
</evidence>
<keyword evidence="14" id="KW-0175">Coiled coil</keyword>
<reference evidence="19 20" key="1">
    <citation type="journal article" date="2020" name="Cell Host Microbe">
        <title>Functional and Genomic Variation between Human-Derived Isolates of Lachnospiraceae Reveals Inter- and Intra-Species Diversity.</title>
        <authorList>
            <person name="Sorbara M.T."/>
            <person name="Littmann E.R."/>
            <person name="Fontana E."/>
            <person name="Moody T.U."/>
            <person name="Kohout C.E."/>
            <person name="Gjonbalaj M."/>
            <person name="Eaton V."/>
            <person name="Seok R."/>
            <person name="Leiner I.M."/>
            <person name="Pamer E.G."/>
        </authorList>
    </citation>
    <scope>NUCLEOTIDE SEQUENCE [LARGE SCALE GENOMIC DNA]</scope>
    <source>
        <strain evidence="19 20">MSK.1.17</strain>
    </source>
</reference>
<keyword evidence="11 16" id="KW-1133">Transmembrane helix</keyword>
<keyword evidence="4" id="KW-1003">Cell membrane</keyword>
<dbReference type="CDD" id="cd00082">
    <property type="entry name" value="HisKA"/>
    <property type="match status" value="1"/>
</dbReference>
<reference evidence="19" key="2">
    <citation type="submission" date="2020-02" db="EMBL/GenBank/DDBJ databases">
        <authorList>
            <person name="Littmann E."/>
            <person name="Sorbara M."/>
        </authorList>
    </citation>
    <scope>NUCLEOTIDE SEQUENCE</scope>
    <source>
        <strain evidence="19">MSK.1.17</strain>
    </source>
</reference>
<evidence type="ECO:0000256" key="13">
    <source>
        <dbReference type="ARBA" id="ARBA00023136"/>
    </source>
</evidence>
<evidence type="ECO:0000259" key="17">
    <source>
        <dbReference type="PROSITE" id="PS50109"/>
    </source>
</evidence>
<keyword evidence="13 16" id="KW-0472">Membrane</keyword>
<comment type="catalytic activity">
    <reaction evidence="1">
        <text>ATP + protein L-histidine = ADP + protein N-phospho-L-histidine.</text>
        <dbReference type="EC" id="2.7.13.3"/>
    </reaction>
</comment>
<dbReference type="SUPFAM" id="SSF55874">
    <property type="entry name" value="ATPase domain of HSP90 chaperone/DNA topoisomerase II/histidine kinase"/>
    <property type="match status" value="1"/>
</dbReference>
<dbReference type="EC" id="2.7.13.3" evidence="3"/>
<evidence type="ECO:0000256" key="7">
    <source>
        <dbReference type="ARBA" id="ARBA00022692"/>
    </source>
</evidence>
<feature type="region of interest" description="Disordered" evidence="15">
    <location>
        <begin position="780"/>
        <end position="836"/>
    </location>
</feature>
<keyword evidence="5" id="KW-0597">Phosphoprotein</keyword>
<dbReference type="EMBL" id="JAAITT010000028">
    <property type="protein sequence ID" value="NSJ50666.1"/>
    <property type="molecule type" value="Genomic_DNA"/>
</dbReference>
<dbReference type="InterPro" id="IPR036890">
    <property type="entry name" value="HATPase_C_sf"/>
</dbReference>
<feature type="transmembrane region" description="Helical" evidence="16">
    <location>
        <begin position="375"/>
        <end position="396"/>
    </location>
</feature>
<evidence type="ECO:0000313" key="18">
    <source>
        <dbReference type="EMBL" id="MCG4749316.1"/>
    </source>
</evidence>
<dbReference type="InterPro" id="IPR036097">
    <property type="entry name" value="HisK_dim/P_sf"/>
</dbReference>
<dbReference type="SUPFAM" id="SSF47384">
    <property type="entry name" value="Homodimeric domain of signal transducing histidine kinase"/>
    <property type="match status" value="1"/>
</dbReference>
<feature type="coiled-coil region" evidence="14">
    <location>
        <begin position="578"/>
        <end position="605"/>
    </location>
</feature>
<dbReference type="SMART" id="SM00388">
    <property type="entry name" value="HisKA"/>
    <property type="match status" value="1"/>
</dbReference>
<dbReference type="Proteomes" id="UP000669239">
    <property type="component" value="Unassembled WGS sequence"/>
</dbReference>
<reference evidence="18" key="3">
    <citation type="submission" date="2022-01" db="EMBL/GenBank/DDBJ databases">
        <title>Collection of gut derived symbiotic bacterial strains cultured from healthy donors.</title>
        <authorList>
            <person name="Lin H."/>
            <person name="Kohout C."/>
            <person name="Waligurski E."/>
            <person name="Pamer E.G."/>
        </authorList>
    </citation>
    <scope>NUCLEOTIDE SEQUENCE</scope>
    <source>
        <strain evidence="18">DFI.6.55</strain>
    </source>
</reference>
<evidence type="ECO:0000256" key="11">
    <source>
        <dbReference type="ARBA" id="ARBA00022989"/>
    </source>
</evidence>
<keyword evidence="10" id="KW-0067">ATP-binding</keyword>
<gene>
    <name evidence="19" type="ORF">G5B36_18425</name>
    <name evidence="18" type="ORF">L0N08_28320</name>
</gene>
<feature type="transmembrane region" description="Helical" evidence="16">
    <location>
        <begin position="14"/>
        <end position="35"/>
    </location>
</feature>
<keyword evidence="7 16" id="KW-0812">Transmembrane</keyword>
<keyword evidence="20" id="KW-1185">Reference proteome</keyword>
<dbReference type="RefSeq" id="WP_117562422.1">
    <property type="nucleotide sequence ID" value="NZ_BAABZL010000001.1"/>
</dbReference>
<dbReference type="Proteomes" id="UP001299608">
    <property type="component" value="Unassembled WGS sequence"/>
</dbReference>
<organism evidence="18 21">
    <name type="scientific">Enterocloster aldenensis</name>
    <dbReference type="NCBI Taxonomy" id="358742"/>
    <lineage>
        <taxon>Bacteria</taxon>
        <taxon>Bacillati</taxon>
        <taxon>Bacillota</taxon>
        <taxon>Clostridia</taxon>
        <taxon>Lachnospirales</taxon>
        <taxon>Lachnospiraceae</taxon>
        <taxon>Enterocloster</taxon>
    </lineage>
</organism>
<feature type="transmembrane region" description="Helical" evidence="16">
    <location>
        <begin position="417"/>
        <end position="450"/>
    </location>
</feature>
<comment type="subcellular location">
    <subcellularLocation>
        <location evidence="2">Cell membrane</location>
        <topology evidence="2">Multi-pass membrane protein</topology>
    </subcellularLocation>
</comment>
<evidence type="ECO:0000313" key="19">
    <source>
        <dbReference type="EMBL" id="NSJ50666.1"/>
    </source>
</evidence>
<name>A0AAX1SE60_9FIRM</name>
<dbReference type="Pfam" id="PF00512">
    <property type="entry name" value="HisKA"/>
    <property type="match status" value="1"/>
</dbReference>
<feature type="transmembrane region" description="Helical" evidence="16">
    <location>
        <begin position="456"/>
        <end position="477"/>
    </location>
</feature>
<evidence type="ECO:0000256" key="8">
    <source>
        <dbReference type="ARBA" id="ARBA00022741"/>
    </source>
</evidence>
<dbReference type="PANTHER" id="PTHR45528:SF1">
    <property type="entry name" value="SENSOR HISTIDINE KINASE CPXA"/>
    <property type="match status" value="1"/>
</dbReference>
<sequence length="836" mass="93567">MTEERIRFRRKKQVLTLAHIFFVLIAVFGISAMYLNSNYGKGIKWVFEEAYEDSPQFTSQLSSDIGRIFTYVGYKGMFETDGVLDMNKVIVGVQNGPGYQEEYTLDYIVRYLKRRGYYLDENFSVQGSPLTMDEDEDEITVDFQKYNPDFLDADASGERMTMEDLAFDIVNHLGEYYTIRNNYIENKTNLRFRIVYRDDQGKEDVFTNADGMGLEDLKGSGKYFYIPGNSIKMESNIPSVPENAATLLEIWNPNNNDNYYMVVSVDTSYPETDAYSTAAQEYSSARRNFILGIGGVLVGLMGCLATLAFLMLGSGHMTESSEDIRLFPIDEVYTELSLVLWAAATALFLSVGRYVGIRLFSLFVAEGQWPYWNKVIKAVILYGSSILCVFSMLRRYKARTLWSGSLVKKAIDAAKQYVGHISFAAGSVFCYTLFVSANAAMLWGIIFLFAYRADSLSYRILFYALVAFFIGLDGYIFHQMFKKAMQRDVLDTAISSIAGGNTHYKIETVRLSGKEKDMGEHINNISSGLDTALVQQVKSERLKADLITNVSHDIKTPLTSIINYVDLLKREKIQDPKIAAYLEVLDQKSQRLKTLTEDLVEASKASSGNMKLDMSDIDLVELVQQTNGEFEERFTMRRLDLVCSVPDEVLMIRADGRRLWRVLENLYTNAFKYAMEHSRVYVDVMEEDGQAIFTIKNVSENPLNIKPDELTERFVRGDVARTTEGSGLGLSIAKSLTELQNGTFELMIDGDLFKAMVSFPIMRAEHKTERGTVGLEAEADAAGTGGTAEAGAEDAGTGASGTESAGTQVTAAKEDEAGFPAEAEEDVKSLDAGLKD</sequence>
<evidence type="ECO:0000256" key="5">
    <source>
        <dbReference type="ARBA" id="ARBA00022553"/>
    </source>
</evidence>
<evidence type="ECO:0000256" key="9">
    <source>
        <dbReference type="ARBA" id="ARBA00022777"/>
    </source>
</evidence>
<keyword evidence="8" id="KW-0547">Nucleotide-binding</keyword>
<dbReference type="InterPro" id="IPR050398">
    <property type="entry name" value="HssS/ArlS-like"/>
</dbReference>
<feature type="transmembrane region" description="Helical" evidence="16">
    <location>
        <begin position="332"/>
        <end position="355"/>
    </location>
</feature>
<dbReference type="PANTHER" id="PTHR45528">
    <property type="entry name" value="SENSOR HISTIDINE KINASE CPXA"/>
    <property type="match status" value="1"/>
</dbReference>
<evidence type="ECO:0000256" key="10">
    <source>
        <dbReference type="ARBA" id="ARBA00022840"/>
    </source>
</evidence>
<evidence type="ECO:0000256" key="12">
    <source>
        <dbReference type="ARBA" id="ARBA00023012"/>
    </source>
</evidence>
<dbReference type="GO" id="GO:0000155">
    <property type="term" value="F:phosphorelay sensor kinase activity"/>
    <property type="evidence" value="ECO:0007669"/>
    <property type="project" value="InterPro"/>
</dbReference>
<protein>
    <recommendedName>
        <fullName evidence="3">histidine kinase</fullName>
        <ecNumber evidence="3">2.7.13.3</ecNumber>
    </recommendedName>
</protein>
<proteinExistence type="predicted"/>
<evidence type="ECO:0000256" key="14">
    <source>
        <dbReference type="SAM" id="Coils"/>
    </source>
</evidence>
<dbReference type="AlphaFoldDB" id="A0AAX1SE60"/>
<evidence type="ECO:0000256" key="2">
    <source>
        <dbReference type="ARBA" id="ARBA00004651"/>
    </source>
</evidence>
<dbReference type="Gene3D" id="1.10.287.130">
    <property type="match status" value="1"/>
</dbReference>
<feature type="compositionally biased region" description="Basic and acidic residues" evidence="15">
    <location>
        <begin position="826"/>
        <end position="836"/>
    </location>
</feature>
<keyword evidence="9 18" id="KW-0418">Kinase</keyword>
<evidence type="ECO:0000256" key="1">
    <source>
        <dbReference type="ARBA" id="ARBA00000085"/>
    </source>
</evidence>
<comment type="caution">
    <text evidence="18">The sequence shown here is derived from an EMBL/GenBank/DDBJ whole genome shotgun (WGS) entry which is preliminary data.</text>
</comment>
<dbReference type="GO" id="GO:0005886">
    <property type="term" value="C:plasma membrane"/>
    <property type="evidence" value="ECO:0007669"/>
    <property type="project" value="UniProtKB-SubCell"/>
</dbReference>
<evidence type="ECO:0000256" key="15">
    <source>
        <dbReference type="SAM" id="MobiDB-lite"/>
    </source>
</evidence>
<evidence type="ECO:0000256" key="6">
    <source>
        <dbReference type="ARBA" id="ARBA00022679"/>
    </source>
</evidence>
<feature type="compositionally biased region" description="Low complexity" evidence="15">
    <location>
        <begin position="789"/>
        <end position="807"/>
    </location>
</feature>
<dbReference type="PROSITE" id="PS50109">
    <property type="entry name" value="HIS_KIN"/>
    <property type="match status" value="1"/>
</dbReference>
<evidence type="ECO:0000256" key="4">
    <source>
        <dbReference type="ARBA" id="ARBA00022475"/>
    </source>
</evidence>
<feature type="transmembrane region" description="Helical" evidence="16">
    <location>
        <begin position="289"/>
        <end position="312"/>
    </location>
</feature>
<evidence type="ECO:0000313" key="21">
    <source>
        <dbReference type="Proteomes" id="UP001299608"/>
    </source>
</evidence>
<keyword evidence="12" id="KW-0902">Two-component regulatory system</keyword>
<dbReference type="SMART" id="SM00387">
    <property type="entry name" value="HATPase_c"/>
    <property type="match status" value="1"/>
</dbReference>
<evidence type="ECO:0000313" key="20">
    <source>
        <dbReference type="Proteomes" id="UP000669239"/>
    </source>
</evidence>
<dbReference type="InterPro" id="IPR005467">
    <property type="entry name" value="His_kinase_dom"/>
</dbReference>
<feature type="domain" description="Histidine kinase" evidence="17">
    <location>
        <begin position="549"/>
        <end position="763"/>
    </location>
</feature>
<keyword evidence="6" id="KW-0808">Transferase</keyword>
<dbReference type="GO" id="GO:0005524">
    <property type="term" value="F:ATP binding"/>
    <property type="evidence" value="ECO:0007669"/>
    <property type="project" value="UniProtKB-KW"/>
</dbReference>